<accession>A0ABT5HU67</accession>
<organism evidence="2 3">
    <name type="scientific">Asticcacaulis aquaticus</name>
    <dbReference type="NCBI Taxonomy" id="2984212"/>
    <lineage>
        <taxon>Bacteria</taxon>
        <taxon>Pseudomonadati</taxon>
        <taxon>Pseudomonadota</taxon>
        <taxon>Alphaproteobacteria</taxon>
        <taxon>Caulobacterales</taxon>
        <taxon>Caulobacteraceae</taxon>
        <taxon>Asticcacaulis</taxon>
    </lineage>
</organism>
<sequence>MTQINFKSHSARYTLSILGWMTLYVILLLIVGFYARAHPEPTPLLYTLAVLPSLPVGMTIWCVLRFMSKTDEYMRAILTERFVTATGLTLFLCTAWGFLINYAQVQSPPLYMVYPMFWIFYGISCAFIRSVK</sequence>
<reference evidence="2 3" key="1">
    <citation type="submission" date="2023-01" db="EMBL/GenBank/DDBJ databases">
        <title>Novel species of the genus Asticcacaulis isolated from rivers.</title>
        <authorList>
            <person name="Lu H."/>
        </authorList>
    </citation>
    <scope>NUCLEOTIDE SEQUENCE [LARGE SCALE GENOMIC DNA]</scope>
    <source>
        <strain evidence="2 3">BYS171W</strain>
    </source>
</reference>
<protein>
    <submittedName>
        <fullName evidence="2">Uncharacterized protein</fullName>
    </submittedName>
</protein>
<name>A0ABT5HU67_9CAUL</name>
<keyword evidence="1" id="KW-1133">Transmembrane helix</keyword>
<keyword evidence="3" id="KW-1185">Reference proteome</keyword>
<gene>
    <name evidence="2" type="ORF">PQU92_08895</name>
</gene>
<dbReference type="RefSeq" id="WP_272747863.1">
    <property type="nucleotide sequence ID" value="NZ_JAQQKX010000006.1"/>
</dbReference>
<keyword evidence="1" id="KW-0472">Membrane</keyword>
<dbReference type="Proteomes" id="UP001214854">
    <property type="component" value="Unassembled WGS sequence"/>
</dbReference>
<comment type="caution">
    <text evidence="2">The sequence shown here is derived from an EMBL/GenBank/DDBJ whole genome shotgun (WGS) entry which is preliminary data.</text>
</comment>
<proteinExistence type="predicted"/>
<feature type="transmembrane region" description="Helical" evidence="1">
    <location>
        <begin position="85"/>
        <end position="105"/>
    </location>
</feature>
<keyword evidence="1" id="KW-0812">Transmembrane</keyword>
<evidence type="ECO:0000256" key="1">
    <source>
        <dbReference type="SAM" id="Phobius"/>
    </source>
</evidence>
<feature type="transmembrane region" description="Helical" evidence="1">
    <location>
        <begin position="43"/>
        <end position="64"/>
    </location>
</feature>
<evidence type="ECO:0000313" key="2">
    <source>
        <dbReference type="EMBL" id="MDC7683390.1"/>
    </source>
</evidence>
<dbReference type="EMBL" id="JAQQKX010000006">
    <property type="protein sequence ID" value="MDC7683390.1"/>
    <property type="molecule type" value="Genomic_DNA"/>
</dbReference>
<evidence type="ECO:0000313" key="3">
    <source>
        <dbReference type="Proteomes" id="UP001214854"/>
    </source>
</evidence>
<feature type="transmembrane region" description="Helical" evidence="1">
    <location>
        <begin position="111"/>
        <end position="131"/>
    </location>
</feature>
<feature type="transmembrane region" description="Helical" evidence="1">
    <location>
        <begin position="12"/>
        <end position="37"/>
    </location>
</feature>